<evidence type="ECO:0000313" key="2">
    <source>
        <dbReference type="EMBL" id="MBW0538836.1"/>
    </source>
</evidence>
<protein>
    <recommendedName>
        <fullName evidence="1">Reverse transcriptase Ty1/copia-type domain-containing protein</fullName>
    </recommendedName>
</protein>
<name>A0A9Q3FK76_9BASI</name>
<dbReference type="AlphaFoldDB" id="A0A9Q3FK76"/>
<sequence>MAFWVPENKTIIKLSSVVFDESRHYINNTTYDANVNSIQVCNIFDGSMVNEINKQDWSVSQLSEQNGLESSIRSTYHKAMISKHNTNWTQAIDEEIESMQTEDVFVPVDLNVASKEVPHESILRTKWVFTEKPERFKARLVARSFCQIHGINYDETFAPTLTFNSLRLIFSTACLNDWKIRTFYVKVAFLHRFIDKPVYIWPPLGIKVPKLKVFKLKKALYGKKQESRCWWMHLKNILQEIGFKSNSKYPSTYTLNLGDKQAILWVHIDNEVLTSSLPELLVQVSSQLNSYLKIKWDKTISGLVGISITETDKGFKFWKPDLIDKLTSLNPSKIIVKTPFMENCQLVSNLSLNAMDKPHLKRIGILLYIAQASCPDIAYAVNYLACFSLHTN</sequence>
<dbReference type="Pfam" id="PF07727">
    <property type="entry name" value="RVT_2"/>
    <property type="match status" value="1"/>
</dbReference>
<accession>A0A9Q3FK76</accession>
<evidence type="ECO:0000259" key="1">
    <source>
        <dbReference type="Pfam" id="PF07727"/>
    </source>
</evidence>
<dbReference type="Proteomes" id="UP000765509">
    <property type="component" value="Unassembled WGS sequence"/>
</dbReference>
<reference evidence="2" key="1">
    <citation type="submission" date="2021-03" db="EMBL/GenBank/DDBJ databases">
        <title>Draft genome sequence of rust myrtle Austropuccinia psidii MF-1, a brazilian biotype.</title>
        <authorList>
            <person name="Quecine M.C."/>
            <person name="Pachon D.M.R."/>
            <person name="Bonatelli M.L."/>
            <person name="Correr F.H."/>
            <person name="Franceschini L.M."/>
            <person name="Leite T.F."/>
            <person name="Margarido G.R.A."/>
            <person name="Almeida C.A."/>
            <person name="Ferrarezi J.A."/>
            <person name="Labate C.A."/>
        </authorList>
    </citation>
    <scope>NUCLEOTIDE SEQUENCE</scope>
    <source>
        <strain evidence="2">MF-1</strain>
    </source>
</reference>
<organism evidence="2 3">
    <name type="scientific">Austropuccinia psidii MF-1</name>
    <dbReference type="NCBI Taxonomy" id="1389203"/>
    <lineage>
        <taxon>Eukaryota</taxon>
        <taxon>Fungi</taxon>
        <taxon>Dikarya</taxon>
        <taxon>Basidiomycota</taxon>
        <taxon>Pucciniomycotina</taxon>
        <taxon>Pucciniomycetes</taxon>
        <taxon>Pucciniales</taxon>
        <taxon>Sphaerophragmiaceae</taxon>
        <taxon>Austropuccinia</taxon>
    </lineage>
</organism>
<dbReference type="InterPro" id="IPR013103">
    <property type="entry name" value="RVT_2"/>
</dbReference>
<feature type="domain" description="Reverse transcriptase Ty1/copia-type" evidence="1">
    <location>
        <begin position="123"/>
        <end position="326"/>
    </location>
</feature>
<evidence type="ECO:0000313" key="3">
    <source>
        <dbReference type="Proteomes" id="UP000765509"/>
    </source>
</evidence>
<comment type="caution">
    <text evidence="2">The sequence shown here is derived from an EMBL/GenBank/DDBJ whole genome shotgun (WGS) entry which is preliminary data.</text>
</comment>
<dbReference type="EMBL" id="AVOT02043389">
    <property type="protein sequence ID" value="MBW0538836.1"/>
    <property type="molecule type" value="Genomic_DNA"/>
</dbReference>
<keyword evidence="3" id="KW-1185">Reference proteome</keyword>
<gene>
    <name evidence="2" type="ORF">O181_078551</name>
</gene>
<proteinExistence type="predicted"/>